<dbReference type="EMBL" id="KL596625">
    <property type="protein sequence ID" value="KER33440.1"/>
    <property type="molecule type" value="Genomic_DNA"/>
</dbReference>
<evidence type="ECO:0000313" key="2">
    <source>
        <dbReference type="Proteomes" id="UP000054324"/>
    </source>
</evidence>
<feature type="non-terminal residue" evidence="1">
    <location>
        <position position="79"/>
    </location>
</feature>
<sequence>MCCTRPPHVSVGTIFYISRYMYRRYTSLIRLLNTSRQHTLVFTRDSSEFLVYDILRLNVLLTGRLMIQLARYSNIMKRP</sequence>
<dbReference type="Proteomes" id="UP000054324">
    <property type="component" value="Unassembled WGS sequence"/>
</dbReference>
<dbReference type="GeneID" id="20326793"/>
<reference evidence="1 2" key="1">
    <citation type="submission" date="2013-11" db="EMBL/GenBank/DDBJ databases">
        <title>Opisthorchis viverrini - life in the bile duct.</title>
        <authorList>
            <person name="Young N.D."/>
            <person name="Nagarajan N."/>
            <person name="Lin S.J."/>
            <person name="Korhonen P.K."/>
            <person name="Jex A.R."/>
            <person name="Hall R.S."/>
            <person name="Safavi-Hemami H."/>
            <person name="Kaewkong W."/>
            <person name="Bertrand D."/>
            <person name="Gao S."/>
            <person name="Seet Q."/>
            <person name="Wongkham S."/>
            <person name="Teh B.T."/>
            <person name="Wongkham C."/>
            <person name="Intapan P.M."/>
            <person name="Maleewong W."/>
            <person name="Yang X."/>
            <person name="Hu M."/>
            <person name="Wang Z."/>
            <person name="Hofmann A."/>
            <person name="Sternberg P.W."/>
            <person name="Tan P."/>
            <person name="Wang J."/>
            <person name="Gasser R.B."/>
        </authorList>
    </citation>
    <scope>NUCLEOTIDE SEQUENCE [LARGE SCALE GENOMIC DNA]</scope>
</reference>
<dbReference type="KEGG" id="ovi:T265_12625"/>
<name>A0A075AC37_OPIVI</name>
<dbReference type="CTD" id="20326793"/>
<dbReference type="AlphaFoldDB" id="A0A075AC37"/>
<gene>
    <name evidence="1" type="ORF">T265_12625</name>
</gene>
<keyword evidence="2" id="KW-1185">Reference proteome</keyword>
<evidence type="ECO:0000313" key="1">
    <source>
        <dbReference type="EMBL" id="KER33440.1"/>
    </source>
</evidence>
<dbReference type="RefSeq" id="XP_009162898.1">
    <property type="nucleotide sequence ID" value="XM_009164634.1"/>
</dbReference>
<protein>
    <submittedName>
        <fullName evidence="1">Uncharacterized protein</fullName>
    </submittedName>
</protein>
<accession>A0A075AC37</accession>
<proteinExistence type="predicted"/>
<organism evidence="1 2">
    <name type="scientific">Opisthorchis viverrini</name>
    <name type="common">Southeast Asian liver fluke</name>
    <dbReference type="NCBI Taxonomy" id="6198"/>
    <lineage>
        <taxon>Eukaryota</taxon>
        <taxon>Metazoa</taxon>
        <taxon>Spiralia</taxon>
        <taxon>Lophotrochozoa</taxon>
        <taxon>Platyhelminthes</taxon>
        <taxon>Trematoda</taxon>
        <taxon>Digenea</taxon>
        <taxon>Opisthorchiida</taxon>
        <taxon>Opisthorchiata</taxon>
        <taxon>Opisthorchiidae</taxon>
        <taxon>Opisthorchis</taxon>
    </lineage>
</organism>